<evidence type="ECO:0000313" key="2">
    <source>
        <dbReference type="EMBL" id="MCT7374246.1"/>
    </source>
</evidence>
<keyword evidence="3" id="KW-1185">Reference proteome</keyword>
<dbReference type="Gene3D" id="2.170.150.40">
    <property type="entry name" value="Domain of unknown function (DUF427)"/>
    <property type="match status" value="1"/>
</dbReference>
<dbReference type="PANTHER" id="PTHR34310">
    <property type="entry name" value="DUF427 DOMAIN PROTEIN (AFU_ORTHOLOGUE AFUA_3G02220)"/>
    <property type="match status" value="1"/>
</dbReference>
<dbReference type="InterPro" id="IPR038694">
    <property type="entry name" value="DUF427_sf"/>
</dbReference>
<sequence>MAVNDKPKATVEPFGGTVTVSFSDAIVASTREALLLREVGHEPVFYIPFRDIYFDFLFESPTEYRCPIKGKARYWNVEAVGEAEEDVMWSYDLPKPEVSAIRQHGAFDPEKVRIDVVPQEDLLHTPHAP</sequence>
<reference evidence="2 3" key="1">
    <citation type="submission" date="2022-09" db="EMBL/GenBank/DDBJ databases">
        <title>Chelativorans salina sp. nov., a novel slightly halophilic bacterium isolated from a saline lake sediment enrichment.</title>
        <authorList>
            <person name="Gao L."/>
            <person name="Fang B.-Z."/>
            <person name="Li W.-J."/>
        </authorList>
    </citation>
    <scope>NUCLEOTIDE SEQUENCE [LARGE SCALE GENOMIC DNA]</scope>
    <source>
        <strain evidence="2 3">EGI FJ00035</strain>
    </source>
</reference>
<name>A0ABT2LI54_9HYPH</name>
<organism evidence="2 3">
    <name type="scientific">Chelativorans salis</name>
    <dbReference type="NCBI Taxonomy" id="2978478"/>
    <lineage>
        <taxon>Bacteria</taxon>
        <taxon>Pseudomonadati</taxon>
        <taxon>Pseudomonadota</taxon>
        <taxon>Alphaproteobacteria</taxon>
        <taxon>Hyphomicrobiales</taxon>
        <taxon>Phyllobacteriaceae</taxon>
        <taxon>Chelativorans</taxon>
    </lineage>
</organism>
<comment type="caution">
    <text evidence="2">The sequence shown here is derived from an EMBL/GenBank/DDBJ whole genome shotgun (WGS) entry which is preliminary data.</text>
</comment>
<dbReference type="InterPro" id="IPR007361">
    <property type="entry name" value="DUF427"/>
</dbReference>
<dbReference type="EMBL" id="JAOCZP010000001">
    <property type="protein sequence ID" value="MCT7374246.1"/>
    <property type="molecule type" value="Genomic_DNA"/>
</dbReference>
<accession>A0ABT2LI54</accession>
<dbReference type="RefSeq" id="WP_260900620.1">
    <property type="nucleotide sequence ID" value="NZ_JAOCZP010000001.1"/>
</dbReference>
<gene>
    <name evidence="2" type="ORF">N5A92_04265</name>
</gene>
<evidence type="ECO:0000313" key="3">
    <source>
        <dbReference type="Proteomes" id="UP001320831"/>
    </source>
</evidence>
<evidence type="ECO:0000259" key="1">
    <source>
        <dbReference type="Pfam" id="PF04248"/>
    </source>
</evidence>
<dbReference type="Proteomes" id="UP001320831">
    <property type="component" value="Unassembled WGS sequence"/>
</dbReference>
<proteinExistence type="predicted"/>
<dbReference type="PANTHER" id="PTHR34310:SF8">
    <property type="entry name" value="CONSERVED PROTEIN"/>
    <property type="match status" value="1"/>
</dbReference>
<dbReference type="Pfam" id="PF04248">
    <property type="entry name" value="NTP_transf_9"/>
    <property type="match status" value="1"/>
</dbReference>
<protein>
    <submittedName>
        <fullName evidence="2">DUF427 domain-containing protein</fullName>
    </submittedName>
</protein>
<feature type="domain" description="DUF427" evidence="1">
    <location>
        <begin position="18"/>
        <end position="109"/>
    </location>
</feature>